<dbReference type="InterPro" id="IPR021235">
    <property type="entry name" value="DUF2637"/>
</dbReference>
<feature type="transmembrane region" description="Helical" evidence="2">
    <location>
        <begin position="21"/>
        <end position="42"/>
    </location>
</feature>
<feature type="transmembrane region" description="Helical" evidence="2">
    <location>
        <begin position="121"/>
        <end position="139"/>
    </location>
</feature>
<feature type="transmembrane region" description="Helical" evidence="2">
    <location>
        <begin position="91"/>
        <end position="109"/>
    </location>
</feature>
<keyword evidence="2" id="KW-0472">Membrane</keyword>
<organism evidence="3 4">
    <name type="scientific">Leucobacter luti</name>
    <dbReference type="NCBI Taxonomy" id="340320"/>
    <lineage>
        <taxon>Bacteria</taxon>
        <taxon>Bacillati</taxon>
        <taxon>Actinomycetota</taxon>
        <taxon>Actinomycetes</taxon>
        <taxon>Micrococcales</taxon>
        <taxon>Microbacteriaceae</taxon>
        <taxon>Leucobacter</taxon>
    </lineage>
</organism>
<keyword evidence="4" id="KW-1185">Reference proteome</keyword>
<reference evidence="3 4" key="1">
    <citation type="submission" date="2019-03" db="EMBL/GenBank/DDBJ databases">
        <title>Genomic analyses of the natural microbiome of Caenorhabditis elegans.</title>
        <authorList>
            <person name="Samuel B."/>
        </authorList>
    </citation>
    <scope>NUCLEOTIDE SEQUENCE [LARGE SCALE GENOMIC DNA]</scope>
    <source>
        <strain evidence="3 4">JUb18</strain>
    </source>
</reference>
<accession>A0A4R6RRV1</accession>
<sequence>MDLIKPKRSARISPDRPSVGIISIILVVLVMIASMTFSFAALRDAARWTGAPEWALFLAPIYIDGSILAYTVALSIFRWRGEPPEAKSAQRWLRSFTAFSSIVNGMHAASAWDWDYVRYEMWGGTTIAVLAPVAALVSAEQIIRLVFQKEHTEEVAASEASSGDVASTGDEQEKAQPSHEETTITEPADQDEPVAEPEEQEEQEEQEHSHPEANPVLAESAAAISAIEIESVEPLVLAELPAVEDEDTPPADPIPLDGDGLFQLPLAS</sequence>
<feature type="compositionally biased region" description="Basic and acidic residues" evidence="1">
    <location>
        <begin position="171"/>
        <end position="182"/>
    </location>
</feature>
<dbReference type="Pfam" id="PF10935">
    <property type="entry name" value="DUF2637"/>
    <property type="match status" value="1"/>
</dbReference>
<feature type="compositionally biased region" description="Acidic residues" evidence="1">
    <location>
        <begin position="188"/>
        <end position="205"/>
    </location>
</feature>
<dbReference type="AlphaFoldDB" id="A0A4R6RRV1"/>
<evidence type="ECO:0000256" key="1">
    <source>
        <dbReference type="SAM" id="MobiDB-lite"/>
    </source>
</evidence>
<evidence type="ECO:0000256" key="2">
    <source>
        <dbReference type="SAM" id="Phobius"/>
    </source>
</evidence>
<dbReference type="OrthoDB" id="4879274at2"/>
<comment type="caution">
    <text evidence="3">The sequence shown here is derived from an EMBL/GenBank/DDBJ whole genome shotgun (WGS) entry which is preliminary data.</text>
</comment>
<feature type="region of interest" description="Disordered" evidence="1">
    <location>
        <begin position="240"/>
        <end position="268"/>
    </location>
</feature>
<feature type="region of interest" description="Disordered" evidence="1">
    <location>
        <begin position="156"/>
        <end position="221"/>
    </location>
</feature>
<keyword evidence="2" id="KW-0812">Transmembrane</keyword>
<feature type="transmembrane region" description="Helical" evidence="2">
    <location>
        <begin position="54"/>
        <end position="79"/>
    </location>
</feature>
<dbReference type="RefSeq" id="WP_133617764.1">
    <property type="nucleotide sequence ID" value="NZ_SNYA01000009.1"/>
</dbReference>
<protein>
    <submittedName>
        <fullName evidence="3">Uncharacterized protein DUF2637</fullName>
    </submittedName>
</protein>
<dbReference type="EMBL" id="SNYA01000009">
    <property type="protein sequence ID" value="TDP89510.1"/>
    <property type="molecule type" value="Genomic_DNA"/>
</dbReference>
<name>A0A4R6RRV1_9MICO</name>
<evidence type="ECO:0000313" key="3">
    <source>
        <dbReference type="EMBL" id="TDP89510.1"/>
    </source>
</evidence>
<evidence type="ECO:0000313" key="4">
    <source>
        <dbReference type="Proteomes" id="UP000295601"/>
    </source>
</evidence>
<proteinExistence type="predicted"/>
<keyword evidence="2" id="KW-1133">Transmembrane helix</keyword>
<dbReference type="Proteomes" id="UP000295601">
    <property type="component" value="Unassembled WGS sequence"/>
</dbReference>
<gene>
    <name evidence="3" type="ORF">EDF62_3241</name>
</gene>